<dbReference type="EMBL" id="JBHFAB010000001">
    <property type="protein sequence ID" value="MFC1415419.1"/>
    <property type="molecule type" value="Genomic_DNA"/>
</dbReference>
<sequence>MDVVERAAATYLETFLGLLLASGVLDVSALKAAAVAAVPAALSVIKSAVSVLLTGSGAALQLRTEKGSPRT</sequence>
<gene>
    <name evidence="1" type="ORF">ACEZDE_01975</name>
</gene>
<evidence type="ECO:0000313" key="2">
    <source>
        <dbReference type="Proteomes" id="UP001592531"/>
    </source>
</evidence>
<dbReference type="Proteomes" id="UP001592531">
    <property type="component" value="Unassembled WGS sequence"/>
</dbReference>
<name>A0ABV6VNU1_9ACTN</name>
<comment type="caution">
    <text evidence="1">The sequence shown here is derived from an EMBL/GenBank/DDBJ whole genome shotgun (WGS) entry which is preliminary data.</text>
</comment>
<accession>A0ABV6VNU1</accession>
<dbReference type="RefSeq" id="WP_380531062.1">
    <property type="nucleotide sequence ID" value="NZ_JBHFAB010000001.1"/>
</dbReference>
<evidence type="ECO:0000313" key="1">
    <source>
        <dbReference type="EMBL" id="MFC1415419.1"/>
    </source>
</evidence>
<evidence type="ECO:0008006" key="3">
    <source>
        <dbReference type="Google" id="ProtNLM"/>
    </source>
</evidence>
<protein>
    <recommendedName>
        <fullName evidence="3">Holin</fullName>
    </recommendedName>
</protein>
<proteinExistence type="predicted"/>
<reference evidence="1 2" key="1">
    <citation type="submission" date="2024-09" db="EMBL/GenBank/DDBJ databases">
        <authorList>
            <person name="Lee S.D."/>
        </authorList>
    </citation>
    <scope>NUCLEOTIDE SEQUENCE [LARGE SCALE GENOMIC DNA]</scope>
    <source>
        <strain evidence="1 2">N8-3</strain>
    </source>
</reference>
<keyword evidence="2" id="KW-1185">Reference proteome</keyword>
<organism evidence="1 2">
    <name type="scientific">Streptacidiphilus cavernicola</name>
    <dbReference type="NCBI Taxonomy" id="3342716"/>
    <lineage>
        <taxon>Bacteria</taxon>
        <taxon>Bacillati</taxon>
        <taxon>Actinomycetota</taxon>
        <taxon>Actinomycetes</taxon>
        <taxon>Kitasatosporales</taxon>
        <taxon>Streptomycetaceae</taxon>
        <taxon>Streptacidiphilus</taxon>
    </lineage>
</organism>